<accession>A0ABQ6GNJ4</accession>
<dbReference type="InterPro" id="IPR018715">
    <property type="entry name" value="DUF2239"/>
</dbReference>
<evidence type="ECO:0000313" key="1">
    <source>
        <dbReference type="EMBL" id="GLX77129.1"/>
    </source>
</evidence>
<evidence type="ECO:0000313" key="2">
    <source>
        <dbReference type="Proteomes" id="UP001157186"/>
    </source>
</evidence>
<dbReference type="Pfam" id="PF09998">
    <property type="entry name" value="DUF2239"/>
    <property type="match status" value="1"/>
</dbReference>
<dbReference type="RefSeq" id="WP_284242962.1">
    <property type="nucleotide sequence ID" value="NZ_BSST01000001.1"/>
</dbReference>
<comment type="caution">
    <text evidence="1">The sequence shown here is derived from an EMBL/GenBank/DDBJ whole genome shotgun (WGS) entry which is preliminary data.</text>
</comment>
<organism evidence="1 2">
    <name type="scientific">Thalassotalea insulae</name>
    <dbReference type="NCBI Taxonomy" id="2056778"/>
    <lineage>
        <taxon>Bacteria</taxon>
        <taxon>Pseudomonadati</taxon>
        <taxon>Pseudomonadota</taxon>
        <taxon>Gammaproteobacteria</taxon>
        <taxon>Alteromonadales</taxon>
        <taxon>Colwelliaceae</taxon>
        <taxon>Thalassotalea</taxon>
    </lineage>
</organism>
<sequence>MNNDYIALYNNALIARGDLASIVKATKAIDKDIEPYVFEFESCKRIDLNWHGDEKAVLASLQEEQPTTTGKRGRPKLGVKSKEVTLLPRHWQWLAMQRGGASVTLRRLVDEAMKNPPIEQQIKLKQNQLYNLLSVMADEPGFENASRALYRNELSAFETAIQSWSKDIAELLIEKFNEIVHLQQGKHDDR</sequence>
<gene>
    <name evidence="1" type="ORF">tinsulaeT_04690</name>
</gene>
<dbReference type="EMBL" id="BSST01000001">
    <property type="protein sequence ID" value="GLX77129.1"/>
    <property type="molecule type" value="Genomic_DNA"/>
</dbReference>
<dbReference type="Proteomes" id="UP001157186">
    <property type="component" value="Unassembled WGS sequence"/>
</dbReference>
<protein>
    <recommendedName>
        <fullName evidence="3">DUF2239 family protein</fullName>
    </recommendedName>
</protein>
<reference evidence="1 2" key="1">
    <citation type="submission" date="2023-03" db="EMBL/GenBank/DDBJ databases">
        <title>Draft genome sequence of Thalassotalea insulae KCTC 62186T.</title>
        <authorList>
            <person name="Sawabe T."/>
        </authorList>
    </citation>
    <scope>NUCLEOTIDE SEQUENCE [LARGE SCALE GENOMIC DNA]</scope>
    <source>
        <strain evidence="1 2">KCTC 62186</strain>
    </source>
</reference>
<keyword evidence="2" id="KW-1185">Reference proteome</keyword>
<proteinExistence type="predicted"/>
<name>A0ABQ6GNJ4_9GAMM</name>
<evidence type="ECO:0008006" key="3">
    <source>
        <dbReference type="Google" id="ProtNLM"/>
    </source>
</evidence>